<dbReference type="EMBL" id="JARYGZ010000006">
    <property type="protein sequence ID" value="MDH7641041.1"/>
    <property type="molecule type" value="Genomic_DNA"/>
</dbReference>
<evidence type="ECO:0000256" key="1">
    <source>
        <dbReference type="SAM" id="Phobius"/>
    </source>
</evidence>
<name>A0ABT6N7G2_9SPHN</name>
<organism evidence="2 3">
    <name type="scientific">Sphingomonas oryzagri</name>
    <dbReference type="NCBI Taxonomy" id="3042314"/>
    <lineage>
        <taxon>Bacteria</taxon>
        <taxon>Pseudomonadati</taxon>
        <taxon>Pseudomonadota</taxon>
        <taxon>Alphaproteobacteria</taxon>
        <taxon>Sphingomonadales</taxon>
        <taxon>Sphingomonadaceae</taxon>
        <taxon>Sphingomonas</taxon>
    </lineage>
</organism>
<dbReference type="RefSeq" id="WP_281046383.1">
    <property type="nucleotide sequence ID" value="NZ_JARYGZ010000006.1"/>
</dbReference>
<proteinExistence type="predicted"/>
<feature type="transmembrane region" description="Helical" evidence="1">
    <location>
        <begin position="16"/>
        <end position="34"/>
    </location>
</feature>
<gene>
    <name evidence="2" type="ORF">QGN17_20070</name>
</gene>
<accession>A0ABT6N7G2</accession>
<feature type="transmembrane region" description="Helical" evidence="1">
    <location>
        <begin position="109"/>
        <end position="131"/>
    </location>
</feature>
<reference evidence="2" key="1">
    <citation type="submission" date="2023-04" db="EMBL/GenBank/DDBJ databases">
        <title>Sphingomonas sp. MAHUQ-71 isolated from rice field.</title>
        <authorList>
            <person name="Huq M.A."/>
        </authorList>
    </citation>
    <scope>NUCLEOTIDE SEQUENCE</scope>
    <source>
        <strain evidence="2">MAHUQ-71</strain>
    </source>
</reference>
<keyword evidence="1" id="KW-0812">Transmembrane</keyword>
<keyword evidence="1" id="KW-0472">Membrane</keyword>
<feature type="transmembrane region" description="Helical" evidence="1">
    <location>
        <begin position="79"/>
        <end position="97"/>
    </location>
</feature>
<comment type="caution">
    <text evidence="2">The sequence shown here is derived from an EMBL/GenBank/DDBJ whole genome shotgun (WGS) entry which is preliminary data.</text>
</comment>
<protein>
    <submittedName>
        <fullName evidence="2">DUF1345 domain-containing protein</fullName>
    </submittedName>
</protein>
<feature type="transmembrane region" description="Helical" evidence="1">
    <location>
        <begin position="191"/>
        <end position="212"/>
    </location>
</feature>
<dbReference type="Proteomes" id="UP001160625">
    <property type="component" value="Unassembled WGS sequence"/>
</dbReference>
<evidence type="ECO:0000313" key="3">
    <source>
        <dbReference type="Proteomes" id="UP001160625"/>
    </source>
</evidence>
<keyword evidence="1" id="KW-1133">Transmembrane helix</keyword>
<feature type="transmembrane region" description="Helical" evidence="1">
    <location>
        <begin position="40"/>
        <end position="59"/>
    </location>
</feature>
<dbReference type="InterPro" id="IPR009781">
    <property type="entry name" value="DUF1345"/>
</dbReference>
<evidence type="ECO:0000313" key="2">
    <source>
        <dbReference type="EMBL" id="MDH7641041.1"/>
    </source>
</evidence>
<sequence length="218" mass="23856">MALSLHLGRRIAPPRFIAFVLILVAGLPILQPLLGWRQGAMAAFDVAAMIFLVSLWPLLTTPHAKEMRIHAERNDANRAVLLAITGAVMLVVLVAVGSELIEKDAPKPLAIALIIVTLVLSWLFSNIVYALHYAHMFYSQEAGDEGCEDTGGLDFPSTKEPNYWDFVYFSLTLGMTFQTSDVEMTTTPVRIVATFHCFAAFIFNLGVLAFTINTLGGG</sequence>
<keyword evidence="3" id="KW-1185">Reference proteome</keyword>
<dbReference type="Pfam" id="PF07077">
    <property type="entry name" value="DUF1345"/>
    <property type="match status" value="1"/>
</dbReference>